<feature type="region of interest" description="Disordered" evidence="1">
    <location>
        <begin position="91"/>
        <end position="111"/>
    </location>
</feature>
<feature type="compositionally biased region" description="Polar residues" evidence="1">
    <location>
        <begin position="1"/>
        <end position="16"/>
    </location>
</feature>
<protein>
    <submittedName>
        <fullName evidence="2">Uncharacterized protein</fullName>
    </submittedName>
</protein>
<evidence type="ECO:0000256" key="1">
    <source>
        <dbReference type="SAM" id="MobiDB-lite"/>
    </source>
</evidence>
<reference evidence="2" key="1">
    <citation type="submission" date="2019-05" db="EMBL/GenBank/DDBJ databases">
        <authorList>
            <person name="Naeem R."/>
            <person name="Antony C."/>
            <person name="Guan Q."/>
        </authorList>
    </citation>
    <scope>NUCLEOTIDE SEQUENCE</scope>
    <source>
        <strain evidence="2">2</strain>
    </source>
</reference>
<proteinExistence type="predicted"/>
<feature type="compositionally biased region" description="Polar residues" evidence="1">
    <location>
        <begin position="101"/>
        <end position="111"/>
    </location>
</feature>
<dbReference type="EMBL" id="LR589200">
    <property type="protein sequence ID" value="VTP04444.1"/>
    <property type="molecule type" value="Genomic_DNA"/>
</dbReference>
<dbReference type="AlphaFoldDB" id="A0A653F3X3"/>
<evidence type="ECO:0000313" key="2">
    <source>
        <dbReference type="EMBL" id="VTP04444.1"/>
    </source>
</evidence>
<gene>
    <name evidence="2" type="ORF">BIN_B_05543</name>
</gene>
<feature type="region of interest" description="Disordered" evidence="1">
    <location>
        <begin position="1"/>
        <end position="42"/>
    </location>
</feature>
<organism evidence="2">
    <name type="scientific">Mycobacterium riyadhense</name>
    <dbReference type="NCBI Taxonomy" id="486698"/>
    <lineage>
        <taxon>Bacteria</taxon>
        <taxon>Bacillati</taxon>
        <taxon>Actinomycetota</taxon>
        <taxon>Actinomycetes</taxon>
        <taxon>Mycobacteriales</taxon>
        <taxon>Mycobacteriaceae</taxon>
        <taxon>Mycobacterium</taxon>
    </lineage>
</organism>
<sequence>MANTANRSEIAVSTSALERASREISSPKIAATSPMHTRDTSRANLARSYLDTRHKIGHVTLRQTARPAARNIDVVPQSVPENRVVSFPAAGAMAGEDESQSVRQGSATCNQ</sequence>
<name>A0A653F3X3_9MYCO</name>
<accession>A0A653F3X3</accession>